<dbReference type="InterPro" id="IPR011990">
    <property type="entry name" value="TPR-like_helical_dom_sf"/>
</dbReference>
<dbReference type="Pfam" id="PF06985">
    <property type="entry name" value="HET"/>
    <property type="match status" value="1"/>
</dbReference>
<dbReference type="InterPro" id="IPR003593">
    <property type="entry name" value="AAA+_ATPase"/>
</dbReference>
<evidence type="ECO:0000313" key="3">
    <source>
        <dbReference type="Proteomes" id="UP000077069"/>
    </source>
</evidence>
<evidence type="ECO:0000313" key="2">
    <source>
        <dbReference type="EMBL" id="OAG00754.1"/>
    </source>
</evidence>
<dbReference type="InParanoid" id="A0A177BZ03"/>
<dbReference type="GeneID" id="28760348"/>
<evidence type="ECO:0000259" key="1">
    <source>
        <dbReference type="SMART" id="SM00382"/>
    </source>
</evidence>
<dbReference type="OrthoDB" id="674604at2759"/>
<dbReference type="SUPFAM" id="SSF52540">
    <property type="entry name" value="P-loop containing nucleoside triphosphate hydrolases"/>
    <property type="match status" value="1"/>
</dbReference>
<dbReference type="InterPro" id="IPR010730">
    <property type="entry name" value="HET"/>
</dbReference>
<reference evidence="2 3" key="1">
    <citation type="submission" date="2016-05" db="EMBL/GenBank/DDBJ databases">
        <title>Comparative analysis of secretome profiles of manganese(II)-oxidizing ascomycete fungi.</title>
        <authorList>
            <consortium name="DOE Joint Genome Institute"/>
            <person name="Zeiner C.A."/>
            <person name="Purvine S.O."/>
            <person name="Zink E.M."/>
            <person name="Wu S."/>
            <person name="Pasa-Tolic L."/>
            <person name="Chaput D.L."/>
            <person name="Haridas S."/>
            <person name="Grigoriev I.V."/>
            <person name="Santelli C.M."/>
            <person name="Hansel C.M."/>
        </authorList>
    </citation>
    <scope>NUCLEOTIDE SEQUENCE [LARGE SCALE GENOMIC DNA]</scope>
    <source>
        <strain evidence="2 3">AP3s5-JAC2a</strain>
    </source>
</reference>
<protein>
    <submittedName>
        <fullName evidence="2">HET-domain-containing protein</fullName>
    </submittedName>
</protein>
<dbReference type="GO" id="GO:0043531">
    <property type="term" value="F:ADP binding"/>
    <property type="evidence" value="ECO:0007669"/>
    <property type="project" value="InterPro"/>
</dbReference>
<sequence length="751" mass="85259">MRLLHFNALGKLVLTDFRGKTIPPYAILSHRWSDSEILFEDIASGAYKDRQEGYRKLEFCAKQATQDSLQFFWIDTCCINRWDLRERSKAINSMFQWYKNSTRCYVFLSDVSLSTATDSSQRSDWEAAFRESVWFTRGWTLQELIAPISVEFFTYEGQRIGDKASLDELLYEITSIPLEALRNCPLDHFPISERERWAKNRITKEEEDIVYCLLGVLGISMPTAYGEKKDSARSRLKAELEAADNVPSIIPFSRNPRFVGRESQLAKLEAELFSNEQRTTTLAIHGPGGTGKSQLALEVAHRTRQNNKNCSVFWMDASDKDSLNQSYVSVAQKLSIPGWDDEQADMKQIIKDCVAKMSERQCLIIFDNTEDLTLRSGGSSTTERADLADCLPKSRLCSAIFTTTNSDTARALASQNVTALGELTLDTAQRMLQSRLARVLSNTEQKEADLLLGELSYLPLAIVQAAACINASGMTVQTYRAQLDKRKEEAIKQSSESSEDKLQSSGIKDPIAATLFISVEQIDHENALAVDHLSFAACLDRKDISLDLLQAVSPQAREDAIKVLDRYALVTRRPAESALDIHRLVHQALHKRLQAQGRFQQWTKRTITQLLWVFPTSDHNNRSKWRRLLPHALYALSHSRIDDDEESLILSVKCAMTLHSDGRYEEAEELEVQVMQMRKRRVLGEEHPSTLTSINSLAFTLQSQARHEEALALMEICFHHRQQVLGEQHPHTQLSLDALKSWRADHLNNVS</sequence>
<dbReference type="PANTHER" id="PTHR10622">
    <property type="entry name" value="HET DOMAIN-CONTAINING PROTEIN"/>
    <property type="match status" value="1"/>
</dbReference>
<dbReference type="RefSeq" id="XP_018031119.1">
    <property type="nucleotide sequence ID" value="XM_018176862.1"/>
</dbReference>
<dbReference type="PANTHER" id="PTHR10622:SF11">
    <property type="entry name" value="HET-DOMAIN-CONTAINING PROTEIN"/>
    <property type="match status" value="1"/>
</dbReference>
<name>A0A177BZ03_9PLEO</name>
<dbReference type="Pfam" id="PF00931">
    <property type="entry name" value="NB-ARC"/>
    <property type="match status" value="1"/>
</dbReference>
<dbReference type="SUPFAM" id="SSF48452">
    <property type="entry name" value="TPR-like"/>
    <property type="match status" value="1"/>
</dbReference>
<gene>
    <name evidence="2" type="ORF">CC84DRAFT_1154002</name>
</gene>
<dbReference type="InterPro" id="IPR002182">
    <property type="entry name" value="NB-ARC"/>
</dbReference>
<proteinExistence type="predicted"/>
<accession>A0A177BZ03</accession>
<organism evidence="2 3">
    <name type="scientific">Paraphaeosphaeria sporulosa</name>
    <dbReference type="NCBI Taxonomy" id="1460663"/>
    <lineage>
        <taxon>Eukaryota</taxon>
        <taxon>Fungi</taxon>
        <taxon>Dikarya</taxon>
        <taxon>Ascomycota</taxon>
        <taxon>Pezizomycotina</taxon>
        <taxon>Dothideomycetes</taxon>
        <taxon>Pleosporomycetidae</taxon>
        <taxon>Pleosporales</taxon>
        <taxon>Massarineae</taxon>
        <taxon>Didymosphaeriaceae</taxon>
        <taxon>Paraphaeosphaeria</taxon>
    </lineage>
</organism>
<dbReference type="AlphaFoldDB" id="A0A177BZ03"/>
<dbReference type="Gene3D" id="3.40.50.300">
    <property type="entry name" value="P-loop containing nucleotide triphosphate hydrolases"/>
    <property type="match status" value="1"/>
</dbReference>
<dbReference type="Pfam" id="PF13424">
    <property type="entry name" value="TPR_12"/>
    <property type="match status" value="1"/>
</dbReference>
<feature type="domain" description="AAA+ ATPase" evidence="1">
    <location>
        <begin position="278"/>
        <end position="424"/>
    </location>
</feature>
<dbReference type="EMBL" id="KV441558">
    <property type="protein sequence ID" value="OAG00754.1"/>
    <property type="molecule type" value="Genomic_DNA"/>
</dbReference>
<dbReference type="InterPro" id="IPR027417">
    <property type="entry name" value="P-loop_NTPase"/>
</dbReference>
<dbReference type="STRING" id="1460663.A0A177BZ03"/>
<keyword evidence="3" id="KW-1185">Reference proteome</keyword>
<dbReference type="Proteomes" id="UP000077069">
    <property type="component" value="Unassembled WGS sequence"/>
</dbReference>
<dbReference type="SMART" id="SM00382">
    <property type="entry name" value="AAA"/>
    <property type="match status" value="1"/>
</dbReference>
<dbReference type="Gene3D" id="1.25.40.10">
    <property type="entry name" value="Tetratricopeptide repeat domain"/>
    <property type="match status" value="1"/>
</dbReference>